<evidence type="ECO:0000259" key="1">
    <source>
        <dbReference type="PROSITE" id="PS50075"/>
    </source>
</evidence>
<proteinExistence type="predicted"/>
<name>A0ABU3QEL5_9ACTN</name>
<evidence type="ECO:0000313" key="3">
    <source>
        <dbReference type="Proteomes" id="UP001250181"/>
    </source>
</evidence>
<comment type="caution">
    <text evidence="2">The sequence shown here is derived from an EMBL/GenBank/DDBJ whole genome shotgun (WGS) entry which is preliminary data.</text>
</comment>
<protein>
    <submittedName>
        <fullName evidence="2">Acyl carrier protein</fullName>
    </submittedName>
</protein>
<organism evidence="2 3">
    <name type="scientific">Streptomyces tamarix</name>
    <dbReference type="NCBI Taxonomy" id="3078565"/>
    <lineage>
        <taxon>Bacteria</taxon>
        <taxon>Bacillati</taxon>
        <taxon>Actinomycetota</taxon>
        <taxon>Actinomycetes</taxon>
        <taxon>Kitasatosporales</taxon>
        <taxon>Streptomycetaceae</taxon>
        <taxon>Streptomyces</taxon>
    </lineage>
</organism>
<sequence>MSLHESVRQCMSQHFNLPVESITADATLNDLGMDSLAMVELVCVLKEELHLNLSEADVVVSPDSTFDQAVQAVQVAASAGSVPVAQWTAPA</sequence>
<accession>A0ABU3QEL5</accession>
<dbReference type="Pfam" id="PF00550">
    <property type="entry name" value="PP-binding"/>
    <property type="match status" value="1"/>
</dbReference>
<dbReference type="InterPro" id="IPR036736">
    <property type="entry name" value="ACP-like_sf"/>
</dbReference>
<reference evidence="2 3" key="1">
    <citation type="submission" date="2023-09" db="EMBL/GenBank/DDBJ databases">
        <title>Streptomyces sp. nov.: A antagonism against Alternaria gaisen Producing Streptochlin, Isolated from Tamarix root soil.</title>
        <authorList>
            <person name="Chen Y."/>
        </authorList>
    </citation>
    <scope>NUCLEOTIDE SEQUENCE [LARGE SCALE GENOMIC DNA]</scope>
    <source>
        <strain evidence="2 3">TRM76323</strain>
    </source>
</reference>
<keyword evidence="3" id="KW-1185">Reference proteome</keyword>
<dbReference type="InterPro" id="IPR009081">
    <property type="entry name" value="PP-bd_ACP"/>
</dbReference>
<evidence type="ECO:0000313" key="2">
    <source>
        <dbReference type="EMBL" id="MDT9681211.1"/>
    </source>
</evidence>
<dbReference type="EMBL" id="JAWCTQ010000003">
    <property type="protein sequence ID" value="MDT9681211.1"/>
    <property type="molecule type" value="Genomic_DNA"/>
</dbReference>
<dbReference type="SUPFAM" id="SSF47336">
    <property type="entry name" value="ACP-like"/>
    <property type="match status" value="1"/>
</dbReference>
<gene>
    <name evidence="2" type="ORF">RND61_03840</name>
</gene>
<dbReference type="Gene3D" id="1.10.1200.10">
    <property type="entry name" value="ACP-like"/>
    <property type="match status" value="1"/>
</dbReference>
<feature type="domain" description="Carrier" evidence="1">
    <location>
        <begin position="1"/>
        <end position="77"/>
    </location>
</feature>
<dbReference type="PROSITE" id="PS50075">
    <property type="entry name" value="CARRIER"/>
    <property type="match status" value="1"/>
</dbReference>
<dbReference type="Proteomes" id="UP001250181">
    <property type="component" value="Unassembled WGS sequence"/>
</dbReference>
<dbReference type="RefSeq" id="WP_315876220.1">
    <property type="nucleotide sequence ID" value="NZ_JAWCTQ010000003.1"/>
</dbReference>